<evidence type="ECO:0000313" key="2">
    <source>
        <dbReference type="Proteomes" id="UP000030755"/>
    </source>
</evidence>
<accession>A0A075B4B5</accession>
<dbReference type="EMBL" id="KE560636">
    <property type="protein sequence ID" value="EPZ36190.1"/>
    <property type="molecule type" value="Genomic_DNA"/>
</dbReference>
<keyword evidence="2" id="KW-1185">Reference proteome</keyword>
<name>A0A075B4B5_ROZAC</name>
<evidence type="ECO:0000313" key="1">
    <source>
        <dbReference type="EMBL" id="EPZ36190.1"/>
    </source>
</evidence>
<dbReference type="HOGENOM" id="CLU_2723603_0_0_1"/>
<protein>
    <submittedName>
        <fullName evidence="1">Uncharacterized protein</fullName>
    </submittedName>
</protein>
<dbReference type="Proteomes" id="UP000030755">
    <property type="component" value="Unassembled WGS sequence"/>
</dbReference>
<proteinExistence type="predicted"/>
<gene>
    <name evidence="1" type="ORF">O9G_002256</name>
</gene>
<organism evidence="1 2">
    <name type="scientific">Rozella allomycis (strain CSF55)</name>
    <dbReference type="NCBI Taxonomy" id="988480"/>
    <lineage>
        <taxon>Eukaryota</taxon>
        <taxon>Fungi</taxon>
        <taxon>Fungi incertae sedis</taxon>
        <taxon>Cryptomycota</taxon>
        <taxon>Cryptomycota incertae sedis</taxon>
        <taxon>Rozella</taxon>
    </lineage>
</organism>
<sequence length="72" mass="8499">MIKLPFGRKRRIGRRLADPFVNATTLENIMPRAEWSKDMDIELVCNRYEESNIKNVFLKAPNTHNRNQTLLL</sequence>
<dbReference type="AlphaFoldDB" id="A0A075B4B5"/>
<reference evidence="1 2" key="1">
    <citation type="journal article" date="2013" name="Curr. Biol.">
        <title>Shared signatures of parasitism and phylogenomics unite Cryptomycota and microsporidia.</title>
        <authorList>
            <person name="James T.Y."/>
            <person name="Pelin A."/>
            <person name="Bonen L."/>
            <person name="Ahrendt S."/>
            <person name="Sain D."/>
            <person name="Corradi N."/>
            <person name="Stajich J.E."/>
        </authorList>
    </citation>
    <scope>NUCLEOTIDE SEQUENCE [LARGE SCALE GENOMIC DNA]</scope>
    <source>
        <strain evidence="1 2">CSF55</strain>
    </source>
</reference>